<comment type="similarity">
    <text evidence="1">In the C-terminal section; belongs to the transposase 35 family.</text>
</comment>
<dbReference type="InterPro" id="IPR001959">
    <property type="entry name" value="Transposase"/>
</dbReference>
<dbReference type="Pfam" id="PF07282">
    <property type="entry name" value="Cas12f1-like_TNB"/>
    <property type="match status" value="1"/>
</dbReference>
<dbReference type="GO" id="GO:0003677">
    <property type="term" value="F:DNA binding"/>
    <property type="evidence" value="ECO:0007669"/>
    <property type="project" value="UniProtKB-KW"/>
</dbReference>
<dbReference type="NCBIfam" id="TIGR01766">
    <property type="entry name" value="IS200/IS605 family accessory protein TnpB-like domain"/>
    <property type="match status" value="1"/>
</dbReference>
<dbReference type="RefSeq" id="WP_135389003.1">
    <property type="nucleotide sequence ID" value="NZ_PGGK01000003.1"/>
</dbReference>
<protein>
    <submittedName>
        <fullName evidence="8">Transposase</fullName>
    </submittedName>
</protein>
<keyword evidence="9" id="KW-1185">Reference proteome</keyword>
<accession>A0A4E0Q753</accession>
<sequence length="358" mass="40561">MLLTMKVKLYPDQYQHRSLLETMERFNEACNYISNIAWTNHTFGKVAIHKLAYYEIRDKFNLSSQMVVRAVGKVAESYKIDKTCQHGFKKHGAVVYDQRILTFKSTDEISILTLGGRERITIKYGEYRQLNMQRVRGQADLIYHNNIFYLMVVVDVPDADPIDPQGIIGVDMGIVNIATTSDGEVFSGKKCTEVRQRYSNLKAKLQSVGTRSAKRHLKKISGKERRFKKDINHCIAKSIVQTAKDTNRAIAIENLKGIRTNSTVNKTVRTAMGKWAFNELGNFLKYKATLAGIPVFEVDPKNTSRECSMCGHIDKKNRKSQSEFLCVNCGHAENADINASNNISSRGICQLPHRPLSC</sequence>
<gene>
    <name evidence="8" type="ORF">CUN85_03790</name>
</gene>
<dbReference type="AlphaFoldDB" id="A0A4E0Q753"/>
<dbReference type="GO" id="GO:0006310">
    <property type="term" value="P:DNA recombination"/>
    <property type="evidence" value="ECO:0007669"/>
    <property type="project" value="UniProtKB-KW"/>
</dbReference>
<keyword evidence="5" id="KW-0233">DNA recombination</keyword>
<name>A0A4E0Q753_9EURY</name>
<comment type="caution">
    <text evidence="8">The sequence shown here is derived from an EMBL/GenBank/DDBJ whole genome shotgun (WGS) entry which is preliminary data.</text>
</comment>
<dbReference type="GO" id="GO:0032196">
    <property type="term" value="P:transposition"/>
    <property type="evidence" value="ECO:0007669"/>
    <property type="project" value="UniProtKB-KW"/>
</dbReference>
<organism evidence="8 9">
    <name type="scientific">Methanolobus halotolerans</name>
    <dbReference type="NCBI Taxonomy" id="2052935"/>
    <lineage>
        <taxon>Archaea</taxon>
        <taxon>Methanobacteriati</taxon>
        <taxon>Methanobacteriota</taxon>
        <taxon>Stenosarchaea group</taxon>
        <taxon>Methanomicrobia</taxon>
        <taxon>Methanosarcinales</taxon>
        <taxon>Methanosarcinaceae</taxon>
        <taxon>Methanolobus</taxon>
    </lineage>
</organism>
<evidence type="ECO:0000256" key="4">
    <source>
        <dbReference type="ARBA" id="ARBA00023125"/>
    </source>
</evidence>
<evidence type="ECO:0000313" key="9">
    <source>
        <dbReference type="Proteomes" id="UP000297295"/>
    </source>
</evidence>
<dbReference type="PANTHER" id="PTHR30405">
    <property type="entry name" value="TRANSPOSASE"/>
    <property type="match status" value="1"/>
</dbReference>
<evidence type="ECO:0000256" key="2">
    <source>
        <dbReference type="ARBA" id="ARBA00011044"/>
    </source>
</evidence>
<dbReference type="PANTHER" id="PTHR30405:SF11">
    <property type="entry name" value="RNA-GUIDED DNA ENDONUCLEASE RV2885C-RELATED"/>
    <property type="match status" value="1"/>
</dbReference>
<dbReference type="InterPro" id="IPR010095">
    <property type="entry name" value="Cas12f1-like_TNB"/>
</dbReference>
<evidence type="ECO:0000256" key="3">
    <source>
        <dbReference type="ARBA" id="ARBA00022578"/>
    </source>
</evidence>
<feature type="domain" description="Cas12f1-like TNB" evidence="7">
    <location>
        <begin position="277"/>
        <end position="343"/>
    </location>
</feature>
<reference evidence="8 9" key="1">
    <citation type="submission" date="2017-11" db="EMBL/GenBank/DDBJ databases">
        <title>Isolation and Characterization of Methanogenic Archaea from Saline Meromictic Lake at Siberia.</title>
        <authorList>
            <person name="Shen Y."/>
            <person name="Huang H.-H."/>
            <person name="Lai M.-C."/>
            <person name="Chen S.-C."/>
        </authorList>
    </citation>
    <scope>NUCLEOTIDE SEQUENCE [LARGE SCALE GENOMIC DNA]</scope>
    <source>
        <strain evidence="8 9">SY-01</strain>
    </source>
</reference>
<dbReference type="OrthoDB" id="33505at2157"/>
<dbReference type="EMBL" id="PGGK01000003">
    <property type="protein sequence ID" value="TGC10623.1"/>
    <property type="molecule type" value="Genomic_DNA"/>
</dbReference>
<proteinExistence type="inferred from homology"/>
<comment type="similarity">
    <text evidence="2">In the N-terminal section; belongs to the transposase 2 family.</text>
</comment>
<dbReference type="InterPro" id="IPR051399">
    <property type="entry name" value="RNA-guided_DNA_endo/Transpos"/>
</dbReference>
<evidence type="ECO:0000256" key="1">
    <source>
        <dbReference type="ARBA" id="ARBA00008761"/>
    </source>
</evidence>
<feature type="domain" description="Probable transposase IS891/IS1136/IS1341" evidence="6">
    <location>
        <begin position="153"/>
        <end position="254"/>
    </location>
</feature>
<dbReference type="NCBIfam" id="NF040570">
    <property type="entry name" value="guided_TnpB"/>
    <property type="match status" value="1"/>
</dbReference>
<evidence type="ECO:0000259" key="6">
    <source>
        <dbReference type="Pfam" id="PF01385"/>
    </source>
</evidence>
<evidence type="ECO:0000313" key="8">
    <source>
        <dbReference type="EMBL" id="TGC10623.1"/>
    </source>
</evidence>
<evidence type="ECO:0000259" key="7">
    <source>
        <dbReference type="Pfam" id="PF07282"/>
    </source>
</evidence>
<keyword evidence="4" id="KW-0238">DNA-binding</keyword>
<evidence type="ECO:0000256" key="5">
    <source>
        <dbReference type="ARBA" id="ARBA00023172"/>
    </source>
</evidence>
<dbReference type="Proteomes" id="UP000297295">
    <property type="component" value="Unassembled WGS sequence"/>
</dbReference>
<keyword evidence="3" id="KW-0815">Transposition</keyword>
<dbReference type="Pfam" id="PF01385">
    <property type="entry name" value="OrfB_IS605"/>
    <property type="match status" value="1"/>
</dbReference>